<feature type="domain" description="Trimeric autotransporter adhesin YadA-like head" evidence="13">
    <location>
        <begin position="831"/>
        <end position="855"/>
    </location>
</feature>
<dbReference type="Proteomes" id="UP000249555">
    <property type="component" value="Unassembled WGS sequence"/>
</dbReference>
<evidence type="ECO:0000256" key="8">
    <source>
        <dbReference type="ARBA" id="ARBA00022927"/>
    </source>
</evidence>
<feature type="domain" description="Trimeric autotransporter adhesin YadA-like stalk" evidence="14">
    <location>
        <begin position="1192"/>
        <end position="1216"/>
    </location>
</feature>
<protein>
    <recommendedName>
        <fullName evidence="17">Autotransporter adhesin</fullName>
    </recommendedName>
</protein>
<evidence type="ECO:0008006" key="17">
    <source>
        <dbReference type="Google" id="ProtNLM"/>
    </source>
</evidence>
<evidence type="ECO:0000259" key="12">
    <source>
        <dbReference type="Pfam" id="PF03895"/>
    </source>
</evidence>
<keyword evidence="5" id="KW-1134">Transmembrane beta strand</keyword>
<dbReference type="Gene3D" id="3.30.1300.30">
    <property type="entry name" value="GSPII I/J protein-like"/>
    <property type="match status" value="1"/>
</dbReference>
<feature type="domain" description="Trimeric autotransporter adhesin YadA-like head" evidence="13">
    <location>
        <begin position="182"/>
        <end position="208"/>
    </location>
</feature>
<accession>A0A2W4YZ97</accession>
<dbReference type="InterPro" id="IPR008635">
    <property type="entry name" value="Coiled_stalk_dom"/>
</dbReference>
<keyword evidence="6" id="KW-0812">Transmembrane</keyword>
<dbReference type="Pfam" id="PF05662">
    <property type="entry name" value="YadA_stalk"/>
    <property type="match status" value="11"/>
</dbReference>
<dbReference type="GO" id="GO:0009986">
    <property type="term" value="C:cell surface"/>
    <property type="evidence" value="ECO:0007669"/>
    <property type="project" value="UniProtKB-SubCell"/>
</dbReference>
<dbReference type="Gene3D" id="1.20.5.2280">
    <property type="match status" value="1"/>
</dbReference>
<feature type="domain" description="Trimeric autotransporter adhesin YadA-like stalk" evidence="14">
    <location>
        <begin position="973"/>
        <end position="1014"/>
    </location>
</feature>
<dbReference type="GO" id="GO:0015031">
    <property type="term" value="P:protein transport"/>
    <property type="evidence" value="ECO:0007669"/>
    <property type="project" value="UniProtKB-KW"/>
</dbReference>
<dbReference type="InterPro" id="IPR005594">
    <property type="entry name" value="YadA_C"/>
</dbReference>
<feature type="domain" description="Trimeric autotransporter adhesin YadA-like stalk" evidence="14">
    <location>
        <begin position="1074"/>
        <end position="1117"/>
    </location>
</feature>
<keyword evidence="7 11" id="KW-0732">Signal</keyword>
<evidence type="ECO:0000256" key="1">
    <source>
        <dbReference type="ARBA" id="ARBA00004241"/>
    </source>
</evidence>
<feature type="domain" description="Trimeric autotransporter adhesin YadA-like head" evidence="13">
    <location>
        <begin position="745"/>
        <end position="768"/>
    </location>
</feature>
<dbReference type="Pfam" id="PF05658">
    <property type="entry name" value="YadA_head"/>
    <property type="match status" value="8"/>
</dbReference>
<feature type="domain" description="Trimeric autotransporter adhesin YadA-like stalk" evidence="14">
    <location>
        <begin position="441"/>
        <end position="485"/>
    </location>
</feature>
<comment type="subcellular location">
    <subcellularLocation>
        <location evidence="2">Cell outer membrane</location>
    </subcellularLocation>
    <subcellularLocation>
        <location evidence="1">Cell surface</location>
    </subcellularLocation>
</comment>
<feature type="domain" description="Trimeric autotransporter adhesin YadA-like head" evidence="13">
    <location>
        <begin position="675"/>
        <end position="700"/>
    </location>
</feature>
<dbReference type="GO" id="GO:0009279">
    <property type="term" value="C:cell outer membrane"/>
    <property type="evidence" value="ECO:0007669"/>
    <property type="project" value="UniProtKB-SubCell"/>
</dbReference>
<evidence type="ECO:0000259" key="13">
    <source>
        <dbReference type="Pfam" id="PF05658"/>
    </source>
</evidence>
<evidence type="ECO:0000256" key="2">
    <source>
        <dbReference type="ARBA" id="ARBA00004442"/>
    </source>
</evidence>
<feature type="domain" description="Trimeric autotransporter adhesin YadA-like head" evidence="13">
    <location>
        <begin position="857"/>
        <end position="880"/>
    </location>
</feature>
<dbReference type="InterPro" id="IPR045584">
    <property type="entry name" value="Pilin-like"/>
</dbReference>
<evidence type="ECO:0000256" key="6">
    <source>
        <dbReference type="ARBA" id="ARBA00022692"/>
    </source>
</evidence>
<evidence type="ECO:0000259" key="14">
    <source>
        <dbReference type="Pfam" id="PF05662"/>
    </source>
</evidence>
<evidence type="ECO:0000313" key="15">
    <source>
        <dbReference type="EMBL" id="PZO75390.1"/>
    </source>
</evidence>
<feature type="domain" description="Trimeric autotransporter adhesin YadA-like stalk" evidence="14">
    <location>
        <begin position="303"/>
        <end position="345"/>
    </location>
</feature>
<reference evidence="15 16" key="1">
    <citation type="submission" date="2017-08" db="EMBL/GenBank/DDBJ databases">
        <title>Infants hospitalized years apart are colonized by the same room-sourced microbial strains.</title>
        <authorList>
            <person name="Brooks B."/>
            <person name="Olm M.R."/>
            <person name="Firek B.A."/>
            <person name="Baker R."/>
            <person name="Thomas B.C."/>
            <person name="Morowitz M.J."/>
            <person name="Banfield J.F."/>
        </authorList>
    </citation>
    <scope>NUCLEOTIDE SEQUENCE [LARGE SCALE GENOMIC DNA]</scope>
    <source>
        <strain evidence="15">S2_018_000_R3_119</strain>
    </source>
</reference>
<dbReference type="PROSITE" id="PS51257">
    <property type="entry name" value="PROKAR_LIPOPROTEIN"/>
    <property type="match status" value="1"/>
</dbReference>
<feature type="domain" description="Trimeric autotransporter adhesin YadA-like head" evidence="13">
    <location>
        <begin position="899"/>
        <end position="924"/>
    </location>
</feature>
<evidence type="ECO:0000256" key="10">
    <source>
        <dbReference type="ARBA" id="ARBA00023237"/>
    </source>
</evidence>
<evidence type="ECO:0000256" key="4">
    <source>
        <dbReference type="ARBA" id="ARBA00022448"/>
    </source>
</evidence>
<dbReference type="Gene3D" id="1.20.5.170">
    <property type="match status" value="4"/>
</dbReference>
<organism evidence="15 16">
    <name type="scientific">Sphingomonas taxi</name>
    <dbReference type="NCBI Taxonomy" id="1549858"/>
    <lineage>
        <taxon>Bacteria</taxon>
        <taxon>Pseudomonadati</taxon>
        <taxon>Pseudomonadota</taxon>
        <taxon>Alphaproteobacteria</taxon>
        <taxon>Sphingomonadales</taxon>
        <taxon>Sphingomonadaceae</taxon>
        <taxon>Sphingomonas</taxon>
    </lineage>
</organism>
<feature type="domain" description="Trimeric autotransporter adhesin YadA-like stalk" evidence="14">
    <location>
        <begin position="244"/>
        <end position="276"/>
    </location>
</feature>
<dbReference type="EMBL" id="QFMX01000004">
    <property type="protein sequence ID" value="PZO75390.1"/>
    <property type="molecule type" value="Genomic_DNA"/>
</dbReference>
<feature type="chain" id="PRO_5016070803" description="Autotransporter adhesin" evidence="11">
    <location>
        <begin position="24"/>
        <end position="1441"/>
    </location>
</feature>
<evidence type="ECO:0000256" key="11">
    <source>
        <dbReference type="SAM" id="SignalP"/>
    </source>
</evidence>
<evidence type="ECO:0000313" key="16">
    <source>
        <dbReference type="Proteomes" id="UP000249555"/>
    </source>
</evidence>
<keyword evidence="8" id="KW-0653">Protein transport</keyword>
<feature type="domain" description="Trimeric autotransporter adhesin YadA-like stalk" evidence="14">
    <location>
        <begin position="581"/>
        <end position="617"/>
    </location>
</feature>
<dbReference type="SUPFAM" id="SSF54523">
    <property type="entry name" value="Pili subunits"/>
    <property type="match status" value="1"/>
</dbReference>
<evidence type="ECO:0000256" key="3">
    <source>
        <dbReference type="ARBA" id="ARBA00005848"/>
    </source>
</evidence>
<dbReference type="InterPro" id="IPR008640">
    <property type="entry name" value="Adhesin_Head_dom"/>
</dbReference>
<feature type="domain" description="Trimeric autotransporter adhesin YadA-like head" evidence="13">
    <location>
        <begin position="803"/>
        <end position="825"/>
    </location>
</feature>
<gene>
    <name evidence="15" type="ORF">DI640_05125</name>
</gene>
<keyword evidence="9" id="KW-0472">Membrane</keyword>
<name>A0A2W4YZ97_9SPHN</name>
<keyword evidence="4" id="KW-0813">Transport</keyword>
<dbReference type="SUPFAM" id="SSF101967">
    <property type="entry name" value="Adhesin YadA, collagen-binding domain"/>
    <property type="match status" value="7"/>
</dbReference>
<feature type="domain" description="Trimeric autotransporter adhesin YadA-like stalk" evidence="14">
    <location>
        <begin position="511"/>
        <end position="555"/>
    </location>
</feature>
<keyword evidence="10" id="KW-0998">Cell outer membrane</keyword>
<feature type="domain" description="Trimeric autotransporter adhesin YadA-like stalk" evidence="14">
    <location>
        <begin position="1317"/>
        <end position="1354"/>
    </location>
</feature>
<proteinExistence type="inferred from homology"/>
<feature type="domain" description="Trimeric autotransporter adhesin YadA-like head" evidence="13">
    <location>
        <begin position="773"/>
        <end position="798"/>
    </location>
</feature>
<sequence>MRGSVSLLGLAATTFLASQPAYAQVAPPTNLVSACSGVSLPPSVVTNILRPVITGIVTPVEGTVNPILGVVGAIIPLVPALNINASGLLANAASGAPITLQVLNTNGTIVGPGDRCDSQADGFSLRTPAGIAIGGNRITGLGASGVAAFAGEANSIAFGNAAVTDATALGAIALGTDAGVGAGATGAVALGTGAIATGANGVALGAGSLAARGPVAGYTAIGLGTVAQTSAGEVSVGTATAQRQITNVAAGSAGTDAVNVSQLAGVQAQIGTVASGAVQYDDVGRSSVTLGGAGAGLPPVALTNVAAGRLDAGSTDAVNGAQLGATNDAVAINTTNIANVSTSVTALQTDALLYDGTLQAYNAGRGGVAQQITNVAAGTLGAGSTDAVNGAQLGATNDAVAINTTNIANVSTNVTALQTDALLYDGTLQAYNAGRGGVAQQITNVAAGTLGAGSTDAVNGAQLGATNDAVAINTTNIANVSTSVTALQTDALLYDGTLQAYNAGRGGVAQRITNVAAGTLGAGSTDAVNGAQLGATNDAVAINTTNIANVSTNVTALQTDALLYDGTLQAFSANRGGAAQRITNVGAGVLGAGSLDAVNGGQLFGLGSSFASALGGSSAYDPVTGTVAAGILYGGTTYGSVQGAVSAIQTSIGGMPTASDLRYFKATSVMADARALGTDSTAIGPNAFASADGSIAAGRNTVASSAGSVAIGDGSSAIAGRAVSIGFANIASGNGAVAIGDPNIATGDGAVALGRDNQATGIGAVALGDTNFATGNGTVSIGQTNQATGNGTIAIGTSNVVNGLGALALGNRNQVTGDGSLAFGSDIVTGGVNTLVVGNASTATGDFAAAFGNNSTASGLNATALGTAASASADYTLAVGERSIASGFGSSALGTLSSATAFASTALGAGAIANLENSVALGSASSTLRGGVASYTAFGVTGAQSSIGEIAVARTADYIDPATGTFAPLGTRQITGVGAGSEDTDAVNVAQLRGVSNTLGNAFVGSLGGGAAYNVTTGAITGPSYVVNGTTYTNVGDALAGVGGQIGQVATNSVSYDNAAQTSVTLGGAGGTTISNVAAGAINATSTDAVNGAQLAATNQAVASNTTAITNLGNTVTDLSTTVTTLGGSVANLNASVTNVSTAVTNLGNDINNGAIGTVQYSNPGSPTTPNGGTPTNDLTLVGAAAGPVGLHNVASGSIAAGSTDAVNGGQVYALALTSVNAVSYNTDASGARTNTVTLAGGNAAAPVTVTNVAAAALAAGSTDAVNGGQLYTTNQAVATAQGTADSALALGGNSVQYGPGRTNVTFNAGGAATVLSNVAAGVSTTDAVNVGQLNSGINSAVTQANSYTDGRIAALDFDLRAVRRDSYAGTSSALAAAGLPQAYEAGKGMVAIGGGTYAGQSAVAVGMSKAFNDGHTVVKLSGTYDSQGRAGGAGGIGYQF</sequence>
<evidence type="ECO:0000256" key="5">
    <source>
        <dbReference type="ARBA" id="ARBA00022452"/>
    </source>
</evidence>
<dbReference type="Pfam" id="PF03895">
    <property type="entry name" value="YadA_anchor"/>
    <property type="match status" value="1"/>
</dbReference>
<comment type="caution">
    <text evidence="15">The sequence shown here is derived from an EMBL/GenBank/DDBJ whole genome shotgun (WGS) entry which is preliminary data.</text>
</comment>
<evidence type="ECO:0000256" key="9">
    <source>
        <dbReference type="ARBA" id="ARBA00023136"/>
    </source>
</evidence>
<comment type="similarity">
    <text evidence="3">Belongs to the autotransporter-2 (AT-2) (TC 1.B.40) family.</text>
</comment>
<feature type="domain" description="Trimeric autotransporter adhesin YadA-like C-terminal membrane anchor" evidence="12">
    <location>
        <begin position="1381"/>
        <end position="1441"/>
    </location>
</feature>
<feature type="domain" description="Trimeric autotransporter adhesin YadA-like stalk" evidence="14">
    <location>
        <begin position="1250"/>
        <end position="1287"/>
    </location>
</feature>
<dbReference type="Gene3D" id="2.150.10.10">
    <property type="entry name" value="Serralysin-like metalloprotease, C-terminal"/>
    <property type="match status" value="7"/>
</dbReference>
<feature type="domain" description="Trimeric autotransporter adhesin YadA-like stalk" evidence="14">
    <location>
        <begin position="371"/>
        <end position="415"/>
    </location>
</feature>
<evidence type="ECO:0000256" key="7">
    <source>
        <dbReference type="ARBA" id="ARBA00022729"/>
    </source>
</evidence>
<feature type="signal peptide" evidence="11">
    <location>
        <begin position="1"/>
        <end position="23"/>
    </location>
</feature>
<dbReference type="InterPro" id="IPR011049">
    <property type="entry name" value="Serralysin-like_metalloprot_C"/>
</dbReference>
<dbReference type="CDD" id="cd12820">
    <property type="entry name" value="LbR_YadA-like"/>
    <property type="match status" value="2"/>
</dbReference>